<dbReference type="Bgee" id="ENSCPOG00000040512">
    <property type="expression patterns" value="Expressed in adult mammalian kidney and 6 other cell types or tissues"/>
</dbReference>
<sequence>PVPRSLPLGMGSARLTSAPRAALLLSLVLASCSPDRSEARSSRNSTLTAPHADPGTLEHCSNIDFCPQAARCCRSGVDEYGWIAAAVGWSLWFLTLILLCVDKLMKLTPEESKDLRA</sequence>
<evidence type="ECO:0000256" key="2">
    <source>
        <dbReference type="SAM" id="SignalP"/>
    </source>
</evidence>
<dbReference type="AlphaFoldDB" id="A0A286Y3W9"/>
<organism evidence="3 4">
    <name type="scientific">Cavia porcellus</name>
    <name type="common">Guinea pig</name>
    <dbReference type="NCBI Taxonomy" id="10141"/>
    <lineage>
        <taxon>Eukaryota</taxon>
        <taxon>Metazoa</taxon>
        <taxon>Chordata</taxon>
        <taxon>Craniata</taxon>
        <taxon>Vertebrata</taxon>
        <taxon>Euteleostomi</taxon>
        <taxon>Mammalia</taxon>
        <taxon>Eutheria</taxon>
        <taxon>Euarchontoglires</taxon>
        <taxon>Glires</taxon>
        <taxon>Rodentia</taxon>
        <taxon>Hystricomorpha</taxon>
        <taxon>Caviidae</taxon>
        <taxon>Cavia</taxon>
    </lineage>
</organism>
<dbReference type="InParanoid" id="A0A286Y3W9"/>
<dbReference type="STRING" id="10141.ENSCPOP00000032532"/>
<dbReference type="OMA" id="NIDFCPQ"/>
<dbReference type="PANTHER" id="PTHR36293">
    <property type="entry name" value="TRANSMEMBRANE PROTEIN 213"/>
    <property type="match status" value="1"/>
</dbReference>
<proteinExistence type="predicted"/>
<feature type="transmembrane region" description="Helical" evidence="1">
    <location>
        <begin position="80"/>
        <end position="101"/>
    </location>
</feature>
<evidence type="ECO:0000313" key="3">
    <source>
        <dbReference type="Ensembl" id="ENSCPOP00000032532.1"/>
    </source>
</evidence>
<keyword evidence="1" id="KW-1133">Transmembrane helix</keyword>
<dbReference type="EMBL" id="AAKN02015503">
    <property type="status" value="NOT_ANNOTATED_CDS"/>
    <property type="molecule type" value="Genomic_DNA"/>
</dbReference>
<keyword evidence="1" id="KW-0472">Membrane</keyword>
<feature type="signal peptide" evidence="2">
    <location>
        <begin position="1"/>
        <end position="39"/>
    </location>
</feature>
<dbReference type="InterPro" id="IPR028121">
    <property type="entry name" value="TMEM213"/>
</dbReference>
<dbReference type="GeneTree" id="ENSGT00390000014153"/>
<name>A0A286Y3W9_CAVPO</name>
<reference evidence="4" key="1">
    <citation type="journal article" date="2011" name="Nature">
        <title>A high-resolution map of human evolutionary constraint using 29 mammals.</title>
        <authorList>
            <person name="Lindblad-Toh K."/>
            <person name="Garber M."/>
            <person name="Zuk O."/>
            <person name="Lin M.F."/>
            <person name="Parker B.J."/>
            <person name="Washietl S."/>
            <person name="Kheradpour P."/>
            <person name="Ernst J."/>
            <person name="Jordan G."/>
            <person name="Mauceli E."/>
            <person name="Ward L.D."/>
            <person name="Lowe C.B."/>
            <person name="Holloway A.K."/>
            <person name="Clamp M."/>
            <person name="Gnerre S."/>
            <person name="Alfoldi J."/>
            <person name="Beal K."/>
            <person name="Chang J."/>
            <person name="Clawson H."/>
            <person name="Cuff J."/>
            <person name="Di Palma F."/>
            <person name="Fitzgerald S."/>
            <person name="Flicek P."/>
            <person name="Guttman M."/>
            <person name="Hubisz M.J."/>
            <person name="Jaffe D.B."/>
            <person name="Jungreis I."/>
            <person name="Kent W.J."/>
            <person name="Kostka D."/>
            <person name="Lara M."/>
            <person name="Martins A.L."/>
            <person name="Massingham T."/>
            <person name="Moltke I."/>
            <person name="Raney B.J."/>
            <person name="Rasmussen M.D."/>
            <person name="Robinson J."/>
            <person name="Stark A."/>
            <person name="Vilella A.J."/>
            <person name="Wen J."/>
            <person name="Xie X."/>
            <person name="Zody M.C."/>
            <person name="Baldwin J."/>
            <person name="Bloom T."/>
            <person name="Chin C.W."/>
            <person name="Heiman D."/>
            <person name="Nicol R."/>
            <person name="Nusbaum C."/>
            <person name="Young S."/>
            <person name="Wilkinson J."/>
            <person name="Worley K.C."/>
            <person name="Kovar C.L."/>
            <person name="Muzny D.M."/>
            <person name="Gibbs R.A."/>
            <person name="Cree A."/>
            <person name="Dihn H.H."/>
            <person name="Fowler G."/>
            <person name="Jhangiani S."/>
            <person name="Joshi V."/>
            <person name="Lee S."/>
            <person name="Lewis L.R."/>
            <person name="Nazareth L.V."/>
            <person name="Okwuonu G."/>
            <person name="Santibanez J."/>
            <person name="Warren W.C."/>
            <person name="Mardis E.R."/>
            <person name="Weinstock G.M."/>
            <person name="Wilson R.K."/>
            <person name="Delehaunty K."/>
            <person name="Dooling D."/>
            <person name="Fronik C."/>
            <person name="Fulton L."/>
            <person name="Fulton B."/>
            <person name="Graves T."/>
            <person name="Minx P."/>
            <person name="Sodergren E."/>
            <person name="Birney E."/>
            <person name="Margulies E.H."/>
            <person name="Herrero J."/>
            <person name="Green E.D."/>
            <person name="Haussler D."/>
            <person name="Siepel A."/>
            <person name="Goldman N."/>
            <person name="Pollard K.S."/>
            <person name="Pedersen J.S."/>
            <person name="Lander E.S."/>
            <person name="Kellis M."/>
        </authorList>
    </citation>
    <scope>NUCLEOTIDE SEQUENCE [LARGE SCALE GENOMIC DNA]</scope>
    <source>
        <strain evidence="4">2N</strain>
    </source>
</reference>
<dbReference type="Pfam" id="PF15192">
    <property type="entry name" value="TMEM213"/>
    <property type="match status" value="1"/>
</dbReference>
<dbReference type="VEuPathDB" id="HostDB:ENSCPOG00000040512"/>
<reference evidence="3" key="2">
    <citation type="submission" date="2025-08" db="UniProtKB">
        <authorList>
            <consortium name="Ensembl"/>
        </authorList>
    </citation>
    <scope>IDENTIFICATION</scope>
    <source>
        <strain evidence="3">2N</strain>
    </source>
</reference>
<dbReference type="Ensembl" id="ENSCPOT00000033989.1">
    <property type="protein sequence ID" value="ENSCPOP00000032532.1"/>
    <property type="gene ID" value="ENSCPOG00000040512.1"/>
</dbReference>
<gene>
    <name evidence="3" type="primary">TMEM213</name>
</gene>
<evidence type="ECO:0000256" key="1">
    <source>
        <dbReference type="SAM" id="Phobius"/>
    </source>
</evidence>
<keyword evidence="1" id="KW-0812">Transmembrane</keyword>
<evidence type="ECO:0000313" key="4">
    <source>
        <dbReference type="Proteomes" id="UP000005447"/>
    </source>
</evidence>
<dbReference type="GO" id="GO:0005789">
    <property type="term" value="C:endoplasmic reticulum membrane"/>
    <property type="evidence" value="ECO:0007669"/>
    <property type="project" value="Ensembl"/>
</dbReference>
<feature type="chain" id="PRO_5013216584" evidence="2">
    <location>
        <begin position="40"/>
        <end position="117"/>
    </location>
</feature>
<protein>
    <submittedName>
        <fullName evidence="3">Transmembrane protein 213</fullName>
    </submittedName>
</protein>
<dbReference type="eggNOG" id="ENOG502SA74">
    <property type="taxonomic scope" value="Eukaryota"/>
</dbReference>
<keyword evidence="2" id="KW-0732">Signal</keyword>
<keyword evidence="4" id="KW-1185">Reference proteome</keyword>
<accession>A0A286Y3W9</accession>
<dbReference type="Proteomes" id="UP000005447">
    <property type="component" value="Unassembled WGS sequence"/>
</dbReference>
<dbReference type="FunCoup" id="A0A286Y3W9">
    <property type="interactions" value="1"/>
</dbReference>
<reference evidence="3" key="3">
    <citation type="submission" date="2025-09" db="UniProtKB">
        <authorList>
            <consortium name="Ensembl"/>
        </authorList>
    </citation>
    <scope>IDENTIFICATION</scope>
    <source>
        <strain evidence="3">2N</strain>
    </source>
</reference>
<dbReference type="PANTHER" id="PTHR36293:SF1">
    <property type="entry name" value="TRANSMEMBRANE PROTEIN 213"/>
    <property type="match status" value="1"/>
</dbReference>